<accession>A0ABQ9LGK1</accession>
<dbReference type="InterPro" id="IPR012328">
    <property type="entry name" value="Chalcone/stilbene_synt_C"/>
</dbReference>
<keyword evidence="2" id="KW-0808">Transferase</keyword>
<keyword evidence="6" id="KW-1185">Reference proteome</keyword>
<dbReference type="CDD" id="cd00831">
    <property type="entry name" value="CHS_like"/>
    <property type="match status" value="1"/>
</dbReference>
<feature type="domain" description="Chalcone/stilbene synthase C-terminal" evidence="4">
    <location>
        <begin position="102"/>
        <end position="236"/>
    </location>
</feature>
<name>A0ABQ9LGK1_HEVBR</name>
<evidence type="ECO:0000256" key="2">
    <source>
        <dbReference type="RuleBase" id="RU003633"/>
    </source>
</evidence>
<comment type="caution">
    <text evidence="5">The sequence shown here is derived from an EMBL/GenBank/DDBJ whole genome shotgun (WGS) entry which is preliminary data.</text>
</comment>
<gene>
    <name evidence="5" type="ORF">P3X46_021751</name>
</gene>
<dbReference type="Proteomes" id="UP001174677">
    <property type="component" value="Chromosome 12"/>
</dbReference>
<reference evidence="5 6" key="1">
    <citation type="journal article" date="2023" name="Plant Biotechnol. J.">
        <title>Chromosome-level wild Hevea brasiliensis genome provides new tools for genomic-assisted breeding and valuable loci to elevate rubber yield.</title>
        <authorList>
            <person name="Cheng H."/>
            <person name="Song X."/>
            <person name="Hu Y."/>
            <person name="Wu T."/>
            <person name="Yang Q."/>
            <person name="An Z."/>
            <person name="Feng S."/>
            <person name="Deng Z."/>
            <person name="Wu W."/>
            <person name="Zeng X."/>
            <person name="Tu M."/>
            <person name="Wang X."/>
            <person name="Huang H."/>
        </authorList>
    </citation>
    <scope>NUCLEOTIDE SEQUENCE [LARGE SCALE GENOMIC DNA]</scope>
    <source>
        <strain evidence="5">MT/VB/25A 57/8</strain>
    </source>
</reference>
<dbReference type="PROSITE" id="PS00441">
    <property type="entry name" value="CHALCONE_SYNTH"/>
    <property type="match status" value="1"/>
</dbReference>
<dbReference type="Gene3D" id="3.40.47.10">
    <property type="match status" value="2"/>
</dbReference>
<dbReference type="InterPro" id="IPR016039">
    <property type="entry name" value="Thiolase-like"/>
</dbReference>
<evidence type="ECO:0008006" key="7">
    <source>
        <dbReference type="Google" id="ProtNLM"/>
    </source>
</evidence>
<sequence>MPGADHQLIKLLGLQPSVKRFMLYHQGCFAGAASLRVAKDVENNADSWVLIVCSENMASSFHAPSDTHLDILVGSAIFADGAAAVIVGADPDVTTERPLFHIVPSSQTIIPDSENGIVGETREMGVSYYLCRSVPQVIADYIVEWITETLGIIKDWNTLFYIVHPGGPTVLKGLEEKLGLEEQKLRASRHVLSEYGNMWSPSVQFILDEMRKTSMEEGKATTGDRLDLGIMFGFGPV</sequence>
<dbReference type="Pfam" id="PF02797">
    <property type="entry name" value="Chal_sti_synt_C"/>
    <property type="match status" value="1"/>
</dbReference>
<proteinExistence type="inferred from homology"/>
<evidence type="ECO:0000259" key="3">
    <source>
        <dbReference type="Pfam" id="PF00195"/>
    </source>
</evidence>
<dbReference type="PANTHER" id="PTHR11877:SF57">
    <property type="entry name" value="CHALCONE SYNTHASE"/>
    <property type="match status" value="1"/>
</dbReference>
<evidence type="ECO:0000256" key="1">
    <source>
        <dbReference type="ARBA" id="ARBA00005531"/>
    </source>
</evidence>
<feature type="domain" description="Chalcone/stilbene synthase N-terminal" evidence="3">
    <location>
        <begin position="1"/>
        <end position="91"/>
    </location>
</feature>
<dbReference type="InterPro" id="IPR018088">
    <property type="entry name" value="Chalcone/stilbene_synthase_AS"/>
</dbReference>
<evidence type="ECO:0000313" key="6">
    <source>
        <dbReference type="Proteomes" id="UP001174677"/>
    </source>
</evidence>
<evidence type="ECO:0000259" key="4">
    <source>
        <dbReference type="Pfam" id="PF02797"/>
    </source>
</evidence>
<dbReference type="Pfam" id="PF00195">
    <property type="entry name" value="Chal_sti_synt_N"/>
    <property type="match status" value="1"/>
</dbReference>
<dbReference type="EMBL" id="JARPOI010000012">
    <property type="protein sequence ID" value="KAJ9167074.1"/>
    <property type="molecule type" value="Genomic_DNA"/>
</dbReference>
<keyword evidence="2" id="KW-0012">Acyltransferase</keyword>
<protein>
    <recommendedName>
        <fullName evidence="7">Chalcone synthase</fullName>
    </recommendedName>
</protein>
<dbReference type="InterPro" id="IPR011141">
    <property type="entry name" value="Polyketide_synthase_type-III"/>
</dbReference>
<dbReference type="PANTHER" id="PTHR11877">
    <property type="entry name" value="HYDROXYMETHYLGLUTARYL-COA SYNTHASE"/>
    <property type="match status" value="1"/>
</dbReference>
<dbReference type="InterPro" id="IPR001099">
    <property type="entry name" value="Chalcone/stilbene_synt_N"/>
</dbReference>
<organism evidence="5 6">
    <name type="scientific">Hevea brasiliensis</name>
    <name type="common">Para rubber tree</name>
    <name type="synonym">Siphonia brasiliensis</name>
    <dbReference type="NCBI Taxonomy" id="3981"/>
    <lineage>
        <taxon>Eukaryota</taxon>
        <taxon>Viridiplantae</taxon>
        <taxon>Streptophyta</taxon>
        <taxon>Embryophyta</taxon>
        <taxon>Tracheophyta</taxon>
        <taxon>Spermatophyta</taxon>
        <taxon>Magnoliopsida</taxon>
        <taxon>eudicotyledons</taxon>
        <taxon>Gunneridae</taxon>
        <taxon>Pentapetalae</taxon>
        <taxon>rosids</taxon>
        <taxon>fabids</taxon>
        <taxon>Malpighiales</taxon>
        <taxon>Euphorbiaceae</taxon>
        <taxon>Crotonoideae</taxon>
        <taxon>Micrandreae</taxon>
        <taxon>Hevea</taxon>
    </lineage>
</organism>
<dbReference type="SUPFAM" id="SSF53901">
    <property type="entry name" value="Thiolase-like"/>
    <property type="match status" value="2"/>
</dbReference>
<evidence type="ECO:0000313" key="5">
    <source>
        <dbReference type="EMBL" id="KAJ9167074.1"/>
    </source>
</evidence>
<comment type="similarity">
    <text evidence="1 2">Belongs to the thiolase-like superfamily. Chalcone/stilbene synthases family.</text>
</comment>